<name>A0ACC2PKA0_9HYME</name>
<comment type="caution">
    <text evidence="1">The sequence shown here is derived from an EMBL/GenBank/DDBJ whole genome shotgun (WGS) entry which is preliminary data.</text>
</comment>
<evidence type="ECO:0000313" key="2">
    <source>
        <dbReference type="Proteomes" id="UP001239111"/>
    </source>
</evidence>
<organism evidence="1 2">
    <name type="scientific">Eretmocerus hayati</name>
    <dbReference type="NCBI Taxonomy" id="131215"/>
    <lineage>
        <taxon>Eukaryota</taxon>
        <taxon>Metazoa</taxon>
        <taxon>Ecdysozoa</taxon>
        <taxon>Arthropoda</taxon>
        <taxon>Hexapoda</taxon>
        <taxon>Insecta</taxon>
        <taxon>Pterygota</taxon>
        <taxon>Neoptera</taxon>
        <taxon>Endopterygota</taxon>
        <taxon>Hymenoptera</taxon>
        <taxon>Apocrita</taxon>
        <taxon>Proctotrupomorpha</taxon>
        <taxon>Chalcidoidea</taxon>
        <taxon>Aphelinidae</taxon>
        <taxon>Aphelininae</taxon>
        <taxon>Eretmocerus</taxon>
    </lineage>
</organism>
<dbReference type="EMBL" id="CM056741">
    <property type="protein sequence ID" value="KAJ8683473.1"/>
    <property type="molecule type" value="Genomic_DNA"/>
</dbReference>
<dbReference type="Proteomes" id="UP001239111">
    <property type="component" value="Chromosome 1"/>
</dbReference>
<accession>A0ACC2PKA0</accession>
<proteinExistence type="predicted"/>
<sequence length="363" mass="39914">MYNVNVNPNPAPNSGLLSVTAATAVSAGVPGTTGGEVTPRTPEIVNSLIAMTNPFDGYNGNTGNTGSDCPTADSARLRGPHQGPLQAHPGVNGFGARNGPRSRAYSSSSGEPSPPSIQHTCSQLIKEGLKLTLQTKRRANGCTEDLKKKTRREDGSADDEEDDESSNSRSGLGLTPEDEERRRRRRERNKIAATKCRLKKREKTVILVQESETLETQNHELKSQIQELETQRRRLVDMLNLHGPTCLKQPLQTDSTYTNQYGEMVSGGQLPSYQENFVPTDPTLQQQQQVVVNHQSPELTELRHGNVTSSNFGSNVKLESFEPVSHNQQPQQIVSQHHEYYRHFEPSTYSTTTVPTPDSGCAV</sequence>
<gene>
    <name evidence="1" type="ORF">QAD02_019265</name>
</gene>
<evidence type="ECO:0000313" key="1">
    <source>
        <dbReference type="EMBL" id="KAJ8683473.1"/>
    </source>
</evidence>
<reference evidence="1" key="1">
    <citation type="submission" date="2023-04" db="EMBL/GenBank/DDBJ databases">
        <title>A chromosome-level genome assembly of the parasitoid wasp Eretmocerus hayati.</title>
        <authorList>
            <person name="Zhong Y."/>
            <person name="Liu S."/>
            <person name="Liu Y."/>
        </authorList>
    </citation>
    <scope>NUCLEOTIDE SEQUENCE</scope>
    <source>
        <strain evidence="1">ZJU_SS_LIU_2023</strain>
    </source>
</reference>
<keyword evidence="2" id="KW-1185">Reference proteome</keyword>
<protein>
    <submittedName>
        <fullName evidence="1">Uncharacterized protein</fullName>
    </submittedName>
</protein>